<dbReference type="InterPro" id="IPR047596">
    <property type="entry name" value="OMPdecase_bac"/>
</dbReference>
<feature type="binding site" evidence="9 11">
    <location>
        <position position="44"/>
    </location>
    <ligand>
        <name>substrate</name>
    </ligand>
</feature>
<evidence type="ECO:0000256" key="2">
    <source>
        <dbReference type="ARBA" id="ARBA00004861"/>
    </source>
</evidence>
<dbReference type="InterPro" id="IPR011060">
    <property type="entry name" value="RibuloseP-bd_barrel"/>
</dbReference>
<evidence type="ECO:0000256" key="4">
    <source>
        <dbReference type="ARBA" id="ARBA00022793"/>
    </source>
</evidence>
<comment type="function">
    <text evidence="1 9">Catalyzes the decarboxylation of orotidine 5'-monophosphate (OMP) to uridine 5'-monophosphate (UMP).</text>
</comment>
<feature type="binding site" evidence="9 11">
    <location>
        <position position="198"/>
    </location>
    <ligand>
        <name>substrate</name>
    </ligand>
</feature>
<dbReference type="NCBIfam" id="NF001273">
    <property type="entry name" value="PRK00230.1"/>
    <property type="match status" value="1"/>
</dbReference>
<gene>
    <name evidence="9" type="primary">pyrF</name>
    <name evidence="14" type="ORF">BLM47_00915</name>
</gene>
<proteinExistence type="inferred from homology"/>
<evidence type="ECO:0000256" key="12">
    <source>
        <dbReference type="RuleBase" id="RU000512"/>
    </source>
</evidence>
<feature type="domain" description="Orotidine 5'-phosphate decarboxylase" evidence="13">
    <location>
        <begin position="16"/>
        <end position="243"/>
    </location>
</feature>
<evidence type="ECO:0000256" key="1">
    <source>
        <dbReference type="ARBA" id="ARBA00002356"/>
    </source>
</evidence>
<dbReference type="GO" id="GO:0004590">
    <property type="term" value="F:orotidine-5'-phosphate decarboxylase activity"/>
    <property type="evidence" value="ECO:0007669"/>
    <property type="project" value="UniProtKB-UniRule"/>
</dbReference>
<feature type="binding site" evidence="9 11">
    <location>
        <position position="227"/>
    </location>
    <ligand>
        <name>substrate</name>
    </ligand>
</feature>
<evidence type="ECO:0000256" key="11">
    <source>
        <dbReference type="PIRSR" id="PIRSR614732-2"/>
    </source>
</evidence>
<dbReference type="Gene3D" id="3.20.20.70">
    <property type="entry name" value="Aldolase class I"/>
    <property type="match status" value="1"/>
</dbReference>
<feature type="binding site" evidence="9">
    <location>
        <begin position="71"/>
        <end position="80"/>
    </location>
    <ligand>
        <name>substrate</name>
    </ligand>
</feature>
<dbReference type="InterPro" id="IPR013785">
    <property type="entry name" value="Aldolase_TIM"/>
</dbReference>
<evidence type="ECO:0000256" key="6">
    <source>
        <dbReference type="ARBA" id="ARBA00023239"/>
    </source>
</evidence>
<name>A0A2A6E4L4_9BACL</name>
<evidence type="ECO:0000256" key="3">
    <source>
        <dbReference type="ARBA" id="ARBA00011738"/>
    </source>
</evidence>
<feature type="active site" description="Proton donor" evidence="9">
    <location>
        <position position="73"/>
    </location>
</feature>
<feature type="active site" description="For OMPdecase activity" evidence="10">
    <location>
        <position position="73"/>
    </location>
</feature>
<dbReference type="GO" id="GO:0006207">
    <property type="term" value="P:'de novo' pyrimidine nucleobase biosynthetic process"/>
    <property type="evidence" value="ECO:0007669"/>
    <property type="project" value="InterPro"/>
</dbReference>
<evidence type="ECO:0000313" key="14">
    <source>
        <dbReference type="EMBL" id="PDO11707.1"/>
    </source>
</evidence>
<dbReference type="InterPro" id="IPR001754">
    <property type="entry name" value="OMPdeCOase_dom"/>
</dbReference>
<dbReference type="EC" id="4.1.1.23" evidence="9"/>
<dbReference type="Pfam" id="PF00215">
    <property type="entry name" value="OMPdecase"/>
    <property type="match status" value="1"/>
</dbReference>
<evidence type="ECO:0000313" key="15">
    <source>
        <dbReference type="Proteomes" id="UP000243688"/>
    </source>
</evidence>
<protein>
    <recommendedName>
        <fullName evidence="9">Orotidine 5'-phosphate decarboxylase</fullName>
        <ecNumber evidence="9">4.1.1.23</ecNumber>
    </recommendedName>
    <alternativeName>
        <fullName evidence="9">OMP decarboxylase</fullName>
        <shortName evidence="9">OMPDCase</shortName>
        <shortName evidence="9">OMPdecase</shortName>
    </alternativeName>
</protein>
<organism evidence="14 15">
    <name type="scientific">Candidatus Reconcilbacillus cellulovorans</name>
    <dbReference type="NCBI Taxonomy" id="1906605"/>
    <lineage>
        <taxon>Bacteria</taxon>
        <taxon>Bacillati</taxon>
        <taxon>Bacillota</taxon>
        <taxon>Bacilli</taxon>
        <taxon>Bacillales</taxon>
        <taxon>Paenibacillaceae</taxon>
        <taxon>Candidatus Reconcilbacillus</taxon>
    </lineage>
</organism>
<evidence type="ECO:0000256" key="9">
    <source>
        <dbReference type="HAMAP-Rule" id="MF_01200"/>
    </source>
</evidence>
<sequence length="261" mass="27729">MKTAGELTEMAAWAERIIVALDTPDLREVERLCDALGDVPCWMKVGMELFYAVGPNAVELLKKRGRRVFVDLKLHDIPNTVRGGIASLVRCGADMLNVHATGGVRMLEAAREAVERAAGSAPSTVRPLLVAVTVLTSLDRDAVNRELGIPGDVAETAVRFAKMAREAGLDGVVASTAEVRAVKEACGRSFLTVVPGLRPAGAAPDDQTRRASPEEAAAAGADYLVIGRPITRAPDPRRALENVLTSLSAAVPIRSEEESKT</sequence>
<feature type="binding site" evidence="9 11">
    <location>
        <position position="136"/>
    </location>
    <ligand>
        <name>substrate</name>
    </ligand>
</feature>
<dbReference type="PANTHER" id="PTHR32119:SF2">
    <property type="entry name" value="OROTIDINE 5'-PHOSPHATE DECARBOXYLASE"/>
    <property type="match status" value="1"/>
</dbReference>
<feature type="binding site" evidence="9 11">
    <location>
        <position position="22"/>
    </location>
    <ligand>
        <name>substrate</name>
    </ligand>
</feature>
<comment type="pathway">
    <text evidence="2 9 12">Pyrimidine metabolism; UMP biosynthesis via de novo pathway; UMP from orotate: step 2/2.</text>
</comment>
<comment type="subunit">
    <text evidence="3 9">Homodimer.</text>
</comment>
<evidence type="ECO:0000256" key="8">
    <source>
        <dbReference type="ARBA" id="ARBA00061012"/>
    </source>
</evidence>
<feature type="binding site" evidence="9 11">
    <location>
        <position position="207"/>
    </location>
    <ligand>
        <name>substrate</name>
    </ligand>
</feature>
<dbReference type="HAMAP" id="MF_01200_B">
    <property type="entry name" value="OMPdecase_type1_B"/>
    <property type="match status" value="1"/>
</dbReference>
<dbReference type="EMBL" id="MOXJ01000001">
    <property type="protein sequence ID" value="PDO11707.1"/>
    <property type="molecule type" value="Genomic_DNA"/>
</dbReference>
<dbReference type="PROSITE" id="PS00156">
    <property type="entry name" value="OMPDECASE"/>
    <property type="match status" value="1"/>
</dbReference>
<dbReference type="GO" id="GO:0005829">
    <property type="term" value="C:cytosol"/>
    <property type="evidence" value="ECO:0007669"/>
    <property type="project" value="TreeGrafter"/>
</dbReference>
<accession>A0A2A6E4L4</accession>
<comment type="caution">
    <text evidence="14">The sequence shown here is derived from an EMBL/GenBank/DDBJ whole genome shotgun (WGS) entry which is preliminary data.</text>
</comment>
<comment type="similarity">
    <text evidence="8 9">Belongs to the OMP decarboxylase family. Type 1 subfamily.</text>
</comment>
<dbReference type="SMART" id="SM00934">
    <property type="entry name" value="OMPdecase"/>
    <property type="match status" value="1"/>
</dbReference>
<evidence type="ECO:0000256" key="5">
    <source>
        <dbReference type="ARBA" id="ARBA00022975"/>
    </source>
</evidence>
<dbReference type="InterPro" id="IPR018089">
    <property type="entry name" value="OMPdecase_AS"/>
</dbReference>
<evidence type="ECO:0000259" key="13">
    <source>
        <dbReference type="SMART" id="SM00934"/>
    </source>
</evidence>
<dbReference type="Proteomes" id="UP000243688">
    <property type="component" value="Unassembled WGS sequence"/>
</dbReference>
<dbReference type="NCBIfam" id="TIGR01740">
    <property type="entry name" value="pyrF"/>
    <property type="match status" value="1"/>
</dbReference>
<dbReference type="AlphaFoldDB" id="A0A2A6E4L4"/>
<dbReference type="GO" id="GO:0044205">
    <property type="term" value="P:'de novo' UMP biosynthetic process"/>
    <property type="evidence" value="ECO:0007669"/>
    <property type="project" value="UniProtKB-UniRule"/>
</dbReference>
<feature type="active site" description="For OMPdecase activity" evidence="10">
    <location>
        <position position="71"/>
    </location>
</feature>
<reference evidence="14 15" key="1">
    <citation type="submission" date="2016-12" db="EMBL/GenBank/DDBJ databases">
        <title>Candidatus Reconcilibacillus cellulovorans genome.</title>
        <authorList>
            <person name="Kolinko S."/>
            <person name="Wu Y.-W."/>
            <person name="Tachea F."/>
            <person name="Denzel E."/>
            <person name="Hiras J."/>
            <person name="Baecker N."/>
            <person name="Chan L.J."/>
            <person name="Eichorst S.A."/>
            <person name="Frey D."/>
            <person name="Adams P.D."/>
            <person name="Pray T."/>
            <person name="Tanjore D."/>
            <person name="Petzold C.J."/>
            <person name="Gladden J.M."/>
            <person name="Simmons B.A."/>
            <person name="Singer S.W."/>
        </authorList>
    </citation>
    <scope>NUCLEOTIDE SEQUENCE [LARGE SCALE GENOMIC DNA]</scope>
    <source>
        <strain evidence="14">JTherm</strain>
    </source>
</reference>
<comment type="catalytic activity">
    <reaction evidence="7 9 12">
        <text>orotidine 5'-phosphate + H(+) = UMP + CO2</text>
        <dbReference type="Rhea" id="RHEA:11596"/>
        <dbReference type="ChEBI" id="CHEBI:15378"/>
        <dbReference type="ChEBI" id="CHEBI:16526"/>
        <dbReference type="ChEBI" id="CHEBI:57538"/>
        <dbReference type="ChEBI" id="CHEBI:57865"/>
        <dbReference type="EC" id="4.1.1.23"/>
    </reaction>
</comment>
<dbReference type="SUPFAM" id="SSF51366">
    <property type="entry name" value="Ribulose-phoshate binding barrel"/>
    <property type="match status" value="1"/>
</dbReference>
<keyword evidence="5 9" id="KW-0665">Pyrimidine biosynthesis</keyword>
<evidence type="ECO:0000256" key="10">
    <source>
        <dbReference type="PIRSR" id="PIRSR614732-1"/>
    </source>
</evidence>
<dbReference type="FunFam" id="3.20.20.70:FF:000015">
    <property type="entry name" value="Orotidine 5'-phosphate decarboxylase"/>
    <property type="match status" value="1"/>
</dbReference>
<dbReference type="CDD" id="cd04725">
    <property type="entry name" value="OMP_decarboxylase_like"/>
    <property type="match status" value="1"/>
</dbReference>
<keyword evidence="4 9" id="KW-0210">Decarboxylase</keyword>
<keyword evidence="6 9" id="KW-0456">Lyase</keyword>
<dbReference type="UniPathway" id="UPA00070">
    <property type="reaction ID" value="UER00120"/>
</dbReference>
<evidence type="ECO:0000256" key="7">
    <source>
        <dbReference type="ARBA" id="ARBA00049157"/>
    </source>
</evidence>
<feature type="active site" description="For OMPdecase activity" evidence="10">
    <location>
        <position position="76"/>
    </location>
</feature>
<dbReference type="PANTHER" id="PTHR32119">
    <property type="entry name" value="OROTIDINE 5'-PHOSPHATE DECARBOXYLASE"/>
    <property type="match status" value="1"/>
</dbReference>
<feature type="binding site" evidence="9 11">
    <location>
        <position position="228"/>
    </location>
    <ligand>
        <name>substrate</name>
    </ligand>
</feature>
<dbReference type="InterPro" id="IPR014732">
    <property type="entry name" value="OMPdecase"/>
</dbReference>